<dbReference type="PANTHER" id="PTHR42738">
    <property type="entry name" value="HYDROXYMETHYLGLUTARYL-COA LYASE"/>
    <property type="match status" value="1"/>
</dbReference>
<dbReference type="Pfam" id="PF00682">
    <property type="entry name" value="HMGL-like"/>
    <property type="match status" value="1"/>
</dbReference>
<evidence type="ECO:0000259" key="7">
    <source>
        <dbReference type="PROSITE" id="PS50991"/>
    </source>
</evidence>
<dbReference type="PROSITE" id="PS50991">
    <property type="entry name" value="PYR_CT"/>
    <property type="match status" value="1"/>
</dbReference>
<organism evidence="8">
    <name type="scientific">Attheya septentrionalis</name>
    <dbReference type="NCBI Taxonomy" id="420275"/>
    <lineage>
        <taxon>Eukaryota</taxon>
        <taxon>Sar</taxon>
        <taxon>Stramenopiles</taxon>
        <taxon>Ochrophyta</taxon>
        <taxon>Bacillariophyta</taxon>
        <taxon>Coscinodiscophyceae</taxon>
        <taxon>Chaetocerotophycidae</taxon>
        <taxon>Chaetocerotales</taxon>
        <taxon>Attheyaceae</taxon>
        <taxon>Attheya</taxon>
    </lineage>
</organism>
<dbReference type="NCBIfam" id="NF004283">
    <property type="entry name" value="PRK05692.1"/>
    <property type="match status" value="1"/>
</dbReference>
<accession>A0A7S2U8R1</accession>
<comment type="catalytic activity">
    <reaction evidence="6">
        <text>(3S)-3-hydroxy-3-methylglutaryl-CoA = acetoacetate + acetyl-CoA</text>
        <dbReference type="Rhea" id="RHEA:24404"/>
        <dbReference type="ChEBI" id="CHEBI:13705"/>
        <dbReference type="ChEBI" id="CHEBI:43074"/>
        <dbReference type="ChEBI" id="CHEBI:57288"/>
        <dbReference type="EC" id="4.1.3.4"/>
    </reaction>
</comment>
<dbReference type="FunFam" id="3.20.20.70:FF:000201">
    <property type="entry name" value="Hydroxymethylglutaryl-CoA lyase"/>
    <property type="match status" value="1"/>
</dbReference>
<dbReference type="Gene3D" id="3.20.20.70">
    <property type="entry name" value="Aldolase class I"/>
    <property type="match status" value="1"/>
</dbReference>
<dbReference type="InterPro" id="IPR000891">
    <property type="entry name" value="PYR_CT"/>
</dbReference>
<name>A0A7S2U8R1_9STRA</name>
<dbReference type="InterPro" id="IPR000138">
    <property type="entry name" value="HMG_CoA_lyase_AS"/>
</dbReference>
<dbReference type="InterPro" id="IPR043594">
    <property type="entry name" value="HMGL"/>
</dbReference>
<dbReference type="SUPFAM" id="SSF51569">
    <property type="entry name" value="Aldolase"/>
    <property type="match status" value="1"/>
</dbReference>
<dbReference type="InterPro" id="IPR013785">
    <property type="entry name" value="Aldolase_TIM"/>
</dbReference>
<keyword evidence="4" id="KW-0479">Metal-binding</keyword>
<proteinExistence type="inferred from homology"/>
<dbReference type="CDD" id="cd07938">
    <property type="entry name" value="DRE_TIM_HMGL"/>
    <property type="match status" value="1"/>
</dbReference>
<dbReference type="GO" id="GO:0046872">
    <property type="term" value="F:metal ion binding"/>
    <property type="evidence" value="ECO:0007669"/>
    <property type="project" value="UniProtKB-KW"/>
</dbReference>
<evidence type="ECO:0000256" key="3">
    <source>
        <dbReference type="ARBA" id="ARBA00012910"/>
    </source>
</evidence>
<sequence length="379" mass="40783">MQSGPLFARQCSVGSGPMRWMHHLERRGKGVAAGHGTNRIIRRWLSGTMNTRSNRYCFEDDYKSRLPRRVKIVEVGARDGLQNEAQFVSTDDKVTLITKLVEAGCRSVEVTSFVSPKWVPAMADAKAVMERVQDWRTRSNHNAAASSSAKQNVTFSCLVPNAKGFHGAFEAGTDEVAIFGSASEAFSQKNINCSIKESIDRFRQVADLATAHNIPLRGYVSCVLGCPYQGHVSPCDVARVSEQLLELGCHEISLGDTIGVGTPLATVMMLEQVKAVVEKDNIAVHMHDTFGQALANIHAALLEGISTIDSSVAGLGGCPYADGASGNVASEDVVYMLHGMGIETGIDLDRLIDAGNFISGVLGRQTRSKVASAMKKSSP</sequence>
<gene>
    <name evidence="8" type="ORF">ASEP1449_LOCUS2275</name>
</gene>
<comment type="pathway">
    <text evidence="1">Metabolic intermediate metabolism; (S)-3-hydroxy-3-methylglutaryl-CoA degradation; acetoacetate from (S)-3-hydroxy-3-methylglutaryl-CoA: step 1/1.</text>
</comment>
<dbReference type="EC" id="4.1.3.4" evidence="3"/>
<dbReference type="PROSITE" id="PS01062">
    <property type="entry name" value="HMG_COA_LYASE"/>
    <property type="match status" value="1"/>
</dbReference>
<keyword evidence="5" id="KW-0456">Lyase</keyword>
<dbReference type="GO" id="GO:0004419">
    <property type="term" value="F:hydroxymethylglutaryl-CoA lyase activity"/>
    <property type="evidence" value="ECO:0007669"/>
    <property type="project" value="UniProtKB-EC"/>
</dbReference>
<dbReference type="GO" id="GO:0006552">
    <property type="term" value="P:L-leucine catabolic process"/>
    <property type="evidence" value="ECO:0007669"/>
    <property type="project" value="TreeGrafter"/>
</dbReference>
<comment type="similarity">
    <text evidence="2">Belongs to the HMG-CoA lyase family.</text>
</comment>
<evidence type="ECO:0000313" key="8">
    <source>
        <dbReference type="EMBL" id="CAD9810452.1"/>
    </source>
</evidence>
<evidence type="ECO:0000256" key="1">
    <source>
        <dbReference type="ARBA" id="ARBA00005143"/>
    </source>
</evidence>
<evidence type="ECO:0000256" key="6">
    <source>
        <dbReference type="ARBA" id="ARBA00049877"/>
    </source>
</evidence>
<evidence type="ECO:0000256" key="5">
    <source>
        <dbReference type="ARBA" id="ARBA00023239"/>
    </source>
</evidence>
<reference evidence="8" key="1">
    <citation type="submission" date="2021-01" db="EMBL/GenBank/DDBJ databases">
        <authorList>
            <person name="Corre E."/>
            <person name="Pelletier E."/>
            <person name="Niang G."/>
            <person name="Scheremetjew M."/>
            <person name="Finn R."/>
            <person name="Kale V."/>
            <person name="Holt S."/>
            <person name="Cochrane G."/>
            <person name="Meng A."/>
            <person name="Brown T."/>
            <person name="Cohen L."/>
        </authorList>
    </citation>
    <scope>NUCLEOTIDE SEQUENCE</scope>
    <source>
        <strain evidence="8">CCMP2084</strain>
    </source>
</reference>
<dbReference type="EMBL" id="HBHQ01003458">
    <property type="protein sequence ID" value="CAD9810452.1"/>
    <property type="molecule type" value="Transcribed_RNA"/>
</dbReference>
<feature type="domain" description="Pyruvate carboxyltransferase" evidence="7">
    <location>
        <begin position="70"/>
        <end position="352"/>
    </location>
</feature>
<dbReference type="AlphaFoldDB" id="A0A7S2U8R1"/>
<evidence type="ECO:0000256" key="2">
    <source>
        <dbReference type="ARBA" id="ARBA00009405"/>
    </source>
</evidence>
<dbReference type="UniPathway" id="UPA00896">
    <property type="reaction ID" value="UER00863"/>
</dbReference>
<dbReference type="GO" id="GO:0046951">
    <property type="term" value="P:ketone body biosynthetic process"/>
    <property type="evidence" value="ECO:0007669"/>
    <property type="project" value="TreeGrafter"/>
</dbReference>
<dbReference type="PANTHER" id="PTHR42738:SF7">
    <property type="entry name" value="HYDROXYMETHYLGLUTARYL-COA LYASE"/>
    <property type="match status" value="1"/>
</dbReference>
<evidence type="ECO:0000256" key="4">
    <source>
        <dbReference type="ARBA" id="ARBA00022723"/>
    </source>
</evidence>
<protein>
    <recommendedName>
        <fullName evidence="3">hydroxymethylglutaryl-CoA lyase</fullName>
        <ecNumber evidence="3">4.1.3.4</ecNumber>
    </recommendedName>
</protein>